<evidence type="ECO:0000313" key="1">
    <source>
        <dbReference type="EMBL" id="CAH3141342.1"/>
    </source>
</evidence>
<organism evidence="1 2">
    <name type="scientific">Porites evermanni</name>
    <dbReference type="NCBI Taxonomy" id="104178"/>
    <lineage>
        <taxon>Eukaryota</taxon>
        <taxon>Metazoa</taxon>
        <taxon>Cnidaria</taxon>
        <taxon>Anthozoa</taxon>
        <taxon>Hexacorallia</taxon>
        <taxon>Scleractinia</taxon>
        <taxon>Fungiina</taxon>
        <taxon>Poritidae</taxon>
        <taxon>Porites</taxon>
    </lineage>
</organism>
<accession>A0ABN8PD07</accession>
<dbReference type="EMBL" id="CALNXI010000817">
    <property type="protein sequence ID" value="CAH3141342.1"/>
    <property type="molecule type" value="Genomic_DNA"/>
</dbReference>
<feature type="non-terminal residue" evidence="1">
    <location>
        <position position="1"/>
    </location>
</feature>
<reference evidence="1 2" key="1">
    <citation type="submission" date="2022-05" db="EMBL/GenBank/DDBJ databases">
        <authorList>
            <consortium name="Genoscope - CEA"/>
            <person name="William W."/>
        </authorList>
    </citation>
    <scope>NUCLEOTIDE SEQUENCE [LARGE SCALE GENOMIC DNA]</scope>
</reference>
<name>A0ABN8PD07_9CNID</name>
<evidence type="ECO:0000313" key="2">
    <source>
        <dbReference type="Proteomes" id="UP001159427"/>
    </source>
</evidence>
<sequence length="286" mass="33223">QTIRSFVDRVVLSVTAAINRNDEEKPAIRWSFEMGIGGESDKMLFDFIFRLLEVFKMKSIQNWSELPEMSPPSSARLTKSQVQQMRDWRIKHGQSVAQKTVRNMSIKDNPGTLPINLYLTEQPTSQPFDFGKDGEVQGERTETLVIVRRERGRKKALKCFILLMPKLYVLQQDVTTATKKSRAMCFDADVLNPLTFTEEAEREINNFISDICNSLKEGFVNDKIVEMTENEFIHYQSHMIRHVESVTIEEARECVGEDQELTNTTFRGSRRPRKRANFDEFMCYDN</sequence>
<keyword evidence="2" id="KW-1185">Reference proteome</keyword>
<dbReference type="Proteomes" id="UP001159427">
    <property type="component" value="Unassembled WGS sequence"/>
</dbReference>
<evidence type="ECO:0008006" key="3">
    <source>
        <dbReference type="Google" id="ProtNLM"/>
    </source>
</evidence>
<protein>
    <recommendedName>
        <fullName evidence="3">Non-structural maintenance of chromosomes element 4</fullName>
    </recommendedName>
</protein>
<comment type="caution">
    <text evidence="1">The sequence shown here is derived from an EMBL/GenBank/DDBJ whole genome shotgun (WGS) entry which is preliminary data.</text>
</comment>
<gene>
    <name evidence="1" type="ORF">PEVE_00042114</name>
</gene>
<proteinExistence type="predicted"/>